<evidence type="ECO:0000256" key="2">
    <source>
        <dbReference type="ARBA" id="ARBA00022692"/>
    </source>
</evidence>
<accession>A0A9W9CN93</accession>
<sequence>MRSLLLSVTVIFAARTVQSLDTCYFANGTALPDDPDYNEYQPCTSGPTKICCGIDRSNPAGGNGSLGFTVDECLPNGLCQNRVETNGVQTTSYVKTISDNVGVIKLAQVLGGSISSSIVSSATSRASSTSPTGTAASASATSTSLATETSKKSGISGGAIAGIVIGVIAGLALLAAALFFARRAAMYKKRAAAPNYAEAPANPYPPQYPDQGYVAPGSEKYAQQNQHTQGFAHHSPPSELPSAPPSELPSGDLASPTPLLPRK</sequence>
<dbReference type="AlphaFoldDB" id="A0A9W9CN93"/>
<keyword evidence="9" id="KW-1185">Reference proteome</keyword>
<evidence type="ECO:0000313" key="9">
    <source>
        <dbReference type="Proteomes" id="UP001140560"/>
    </source>
</evidence>
<feature type="signal peptide" evidence="7">
    <location>
        <begin position="1"/>
        <end position="19"/>
    </location>
</feature>
<evidence type="ECO:0000256" key="7">
    <source>
        <dbReference type="SAM" id="SignalP"/>
    </source>
</evidence>
<evidence type="ECO:0000313" key="8">
    <source>
        <dbReference type="EMBL" id="KAJ4372884.1"/>
    </source>
</evidence>
<comment type="caution">
    <text evidence="8">The sequence shown here is derived from an EMBL/GenBank/DDBJ whole genome shotgun (WGS) entry which is preliminary data.</text>
</comment>
<proteinExistence type="predicted"/>
<evidence type="ECO:0000256" key="4">
    <source>
        <dbReference type="ARBA" id="ARBA00023136"/>
    </source>
</evidence>
<dbReference type="PANTHER" id="PTHR15549">
    <property type="entry name" value="PAIRED IMMUNOGLOBULIN-LIKE TYPE 2 RECEPTOR"/>
    <property type="match status" value="1"/>
</dbReference>
<name>A0A9W9CN93_9PLEO</name>
<evidence type="ECO:0000256" key="3">
    <source>
        <dbReference type="ARBA" id="ARBA00022989"/>
    </source>
</evidence>
<feature type="region of interest" description="Disordered" evidence="5">
    <location>
        <begin position="197"/>
        <end position="263"/>
    </location>
</feature>
<feature type="chain" id="PRO_5040900028" description="Mid2 domain-containing protein" evidence="7">
    <location>
        <begin position="20"/>
        <end position="263"/>
    </location>
</feature>
<keyword evidence="7" id="KW-0732">Signal</keyword>
<dbReference type="OrthoDB" id="5215637at2759"/>
<comment type="subcellular location">
    <subcellularLocation>
        <location evidence="1">Membrane</location>
        <topology evidence="1">Single-pass membrane protein</topology>
    </subcellularLocation>
</comment>
<keyword evidence="3 6" id="KW-1133">Transmembrane helix</keyword>
<feature type="transmembrane region" description="Helical" evidence="6">
    <location>
        <begin position="159"/>
        <end position="181"/>
    </location>
</feature>
<evidence type="ECO:0000256" key="6">
    <source>
        <dbReference type="SAM" id="Phobius"/>
    </source>
</evidence>
<evidence type="ECO:0000256" key="1">
    <source>
        <dbReference type="ARBA" id="ARBA00004167"/>
    </source>
</evidence>
<feature type="compositionally biased region" description="Pro residues" evidence="5">
    <location>
        <begin position="238"/>
        <end position="247"/>
    </location>
</feature>
<dbReference type="GO" id="GO:0071944">
    <property type="term" value="C:cell periphery"/>
    <property type="evidence" value="ECO:0007669"/>
    <property type="project" value="UniProtKB-ARBA"/>
</dbReference>
<feature type="region of interest" description="Disordered" evidence="5">
    <location>
        <begin position="123"/>
        <end position="152"/>
    </location>
</feature>
<keyword evidence="2 6" id="KW-0812">Transmembrane</keyword>
<reference evidence="8" key="1">
    <citation type="submission" date="2022-10" db="EMBL/GenBank/DDBJ databases">
        <title>Tapping the CABI collections for fungal endophytes: first genome assemblies for Collariella, Neodidymelliopsis, Ascochyta clinopodiicola, Didymella pomorum, Didymosphaeria variabile, Neocosmospora piperis and Neocucurbitaria cava.</title>
        <authorList>
            <person name="Hill R."/>
        </authorList>
    </citation>
    <scope>NUCLEOTIDE SEQUENCE</scope>
    <source>
        <strain evidence="8">IMI 356814</strain>
    </source>
</reference>
<feature type="compositionally biased region" description="Low complexity" evidence="5">
    <location>
        <begin position="123"/>
        <end position="148"/>
    </location>
</feature>
<keyword evidence="4 6" id="KW-0472">Membrane</keyword>
<gene>
    <name evidence="8" type="ORF">N0V83_003175</name>
</gene>
<protein>
    <recommendedName>
        <fullName evidence="10">Mid2 domain-containing protein</fullName>
    </recommendedName>
</protein>
<dbReference type="EMBL" id="JAPEUY010000005">
    <property type="protein sequence ID" value="KAJ4372884.1"/>
    <property type="molecule type" value="Genomic_DNA"/>
</dbReference>
<dbReference type="Proteomes" id="UP001140560">
    <property type="component" value="Unassembled WGS sequence"/>
</dbReference>
<dbReference type="GO" id="GO:0016020">
    <property type="term" value="C:membrane"/>
    <property type="evidence" value="ECO:0007669"/>
    <property type="project" value="UniProtKB-SubCell"/>
</dbReference>
<evidence type="ECO:0008006" key="10">
    <source>
        <dbReference type="Google" id="ProtNLM"/>
    </source>
</evidence>
<evidence type="ECO:0000256" key="5">
    <source>
        <dbReference type="SAM" id="MobiDB-lite"/>
    </source>
</evidence>
<dbReference type="InterPro" id="IPR051694">
    <property type="entry name" value="Immunoregulatory_rcpt-like"/>
</dbReference>
<organism evidence="8 9">
    <name type="scientific">Neocucurbitaria cava</name>
    <dbReference type="NCBI Taxonomy" id="798079"/>
    <lineage>
        <taxon>Eukaryota</taxon>
        <taxon>Fungi</taxon>
        <taxon>Dikarya</taxon>
        <taxon>Ascomycota</taxon>
        <taxon>Pezizomycotina</taxon>
        <taxon>Dothideomycetes</taxon>
        <taxon>Pleosporomycetidae</taxon>
        <taxon>Pleosporales</taxon>
        <taxon>Pleosporineae</taxon>
        <taxon>Cucurbitariaceae</taxon>
        <taxon>Neocucurbitaria</taxon>
    </lineage>
</organism>